<feature type="domain" description="Cupin type-1" evidence="3">
    <location>
        <begin position="264"/>
        <end position="418"/>
    </location>
</feature>
<feature type="transmembrane region" description="Helical" evidence="2">
    <location>
        <begin position="21"/>
        <end position="39"/>
    </location>
</feature>
<feature type="compositionally biased region" description="Acidic residues" evidence="1">
    <location>
        <begin position="710"/>
        <end position="721"/>
    </location>
</feature>
<keyword evidence="5" id="KW-1185">Reference proteome</keyword>
<comment type="caution">
    <text evidence="4">The sequence shown here is derived from an EMBL/GenBank/DDBJ whole genome shotgun (WGS) entry which is preliminary data.</text>
</comment>
<dbReference type="SMART" id="SM00835">
    <property type="entry name" value="Cupin_1"/>
    <property type="match status" value="2"/>
</dbReference>
<dbReference type="InterPro" id="IPR006045">
    <property type="entry name" value="Cupin_1"/>
</dbReference>
<keyword evidence="2" id="KW-0812">Transmembrane</keyword>
<sequence>MSVQKSCLKQFQYCCKILFKFLLFVIIISNNVAINVRGLRENEGIPSWEWSSLGPLVKRSERKSVVSTENGEVSSVRVADGTSGFYHLQFITLEPSSLFLPVVLHSDMIFYVHTGSGKLTWMDEDEQKSVDLRIGDVFRLPFGTIFFLESNLDPVRQKLRVYSIFANSGDDLREPLSGPYSSIRKMVVGFDKKVLKAAFNVPEDVIEDVLAGTEVPAIVHGVPKSTKKNNLWEMEAQYMKTIVGRGSYSIFDNQMNKKKKVKLFNVFEEKPDFENCNGWSTVINRKKMPALKGSQIGIYVVNLTKGSMMGPHWNPMATEIGIAIQGEGMVRVVSSSTGTGQRYKNRRYKVEEGDVFAVPRFHPMAQMAFNNNSFVFVGFSTTTKKHHPQYLAGKASVLRTLDRHILEASFNVANTTMDQILEAQGDSVILECTSCAEEELRLMEEERRREEEEEEESRRKEEEEARKKEEEWRRKEEEARRKEEEEARKAEEERREREAEEARKREEEAAKEKEEERKRQEEEARKWEEEEAKRQEEEIRRRQEEEEARKREEERQREEEAARKRQEEEAKREAEEARRREEEEAAARRQQEEEVARKAAEEAARRQEEEAQKEAEEARRREEAAETRRREEEEAARRQKEEEAEREAEEESRREEEAETRRREEEEAAARRSEEEAAKEAERRRQEEAERQEEEARRQEEEMEKRHQQEEEEEEEETEEGEPGRHERIVSFKNSKFPKSER</sequence>
<evidence type="ECO:0000259" key="3">
    <source>
        <dbReference type="SMART" id="SM00835"/>
    </source>
</evidence>
<accession>A0A2G3AAE2</accession>
<dbReference type="Proteomes" id="UP000222542">
    <property type="component" value="Unassembled WGS sequence"/>
</dbReference>
<dbReference type="OMA" id="HFITMSP"/>
<dbReference type="InterPro" id="IPR011051">
    <property type="entry name" value="RmlC_Cupin_sf"/>
</dbReference>
<dbReference type="Pfam" id="PF00190">
    <property type="entry name" value="Cupin_1"/>
    <property type="match status" value="1"/>
</dbReference>
<keyword evidence="2" id="KW-1133">Transmembrane helix</keyword>
<reference evidence="4 5" key="2">
    <citation type="journal article" date="2017" name="Genome Biol.">
        <title>New reference genome sequences of hot pepper reveal the massive evolution of plant disease-resistance genes by retroduplication.</title>
        <authorList>
            <person name="Kim S."/>
            <person name="Park J."/>
            <person name="Yeom S.I."/>
            <person name="Kim Y.M."/>
            <person name="Seo E."/>
            <person name="Kim K.T."/>
            <person name="Kim M.S."/>
            <person name="Lee J.M."/>
            <person name="Cheong K."/>
            <person name="Shin H.S."/>
            <person name="Kim S.B."/>
            <person name="Han K."/>
            <person name="Lee J."/>
            <person name="Park M."/>
            <person name="Lee H.A."/>
            <person name="Lee H.Y."/>
            <person name="Lee Y."/>
            <person name="Oh S."/>
            <person name="Lee J.H."/>
            <person name="Choi E."/>
            <person name="Choi E."/>
            <person name="Lee S.E."/>
            <person name="Jeon J."/>
            <person name="Kim H."/>
            <person name="Choi G."/>
            <person name="Song H."/>
            <person name="Lee J."/>
            <person name="Lee S.C."/>
            <person name="Kwon J.K."/>
            <person name="Lee H.Y."/>
            <person name="Koo N."/>
            <person name="Hong Y."/>
            <person name="Kim R.W."/>
            <person name="Kang W.H."/>
            <person name="Huh J.H."/>
            <person name="Kang B.C."/>
            <person name="Yang T.J."/>
            <person name="Lee Y.H."/>
            <person name="Bennetzen J.L."/>
            <person name="Choi D."/>
        </authorList>
    </citation>
    <scope>NUCLEOTIDE SEQUENCE [LARGE SCALE GENOMIC DNA]</scope>
    <source>
        <strain evidence="5">cv. CM334</strain>
    </source>
</reference>
<dbReference type="PANTHER" id="PTHR31189:SF7">
    <property type="entry name" value="OS03G0197300 PROTEIN"/>
    <property type="match status" value="1"/>
</dbReference>
<dbReference type="Gene3D" id="2.60.120.10">
    <property type="entry name" value="Jelly Rolls"/>
    <property type="match status" value="2"/>
</dbReference>
<feature type="compositionally biased region" description="Basic and acidic residues" evidence="1">
    <location>
        <begin position="651"/>
        <end position="709"/>
    </location>
</feature>
<dbReference type="Gramene" id="PHT91184">
    <property type="protein sequence ID" value="PHT91184"/>
    <property type="gene ID" value="T459_06297"/>
</dbReference>
<reference evidence="4 5" key="1">
    <citation type="journal article" date="2014" name="Nat. Genet.">
        <title>Genome sequence of the hot pepper provides insights into the evolution of pungency in Capsicum species.</title>
        <authorList>
            <person name="Kim S."/>
            <person name="Park M."/>
            <person name="Yeom S.I."/>
            <person name="Kim Y.M."/>
            <person name="Lee J.M."/>
            <person name="Lee H.A."/>
            <person name="Seo E."/>
            <person name="Choi J."/>
            <person name="Cheong K."/>
            <person name="Kim K.T."/>
            <person name="Jung K."/>
            <person name="Lee G.W."/>
            <person name="Oh S.K."/>
            <person name="Bae C."/>
            <person name="Kim S.B."/>
            <person name="Lee H.Y."/>
            <person name="Kim S.Y."/>
            <person name="Kim M.S."/>
            <person name="Kang B.C."/>
            <person name="Jo Y.D."/>
            <person name="Yang H.B."/>
            <person name="Jeong H.J."/>
            <person name="Kang W.H."/>
            <person name="Kwon J.K."/>
            <person name="Shin C."/>
            <person name="Lim J.Y."/>
            <person name="Park J.H."/>
            <person name="Huh J.H."/>
            <person name="Kim J.S."/>
            <person name="Kim B.D."/>
            <person name="Cohen O."/>
            <person name="Paran I."/>
            <person name="Suh M.C."/>
            <person name="Lee S.B."/>
            <person name="Kim Y.K."/>
            <person name="Shin Y."/>
            <person name="Noh S.J."/>
            <person name="Park J."/>
            <person name="Seo Y.S."/>
            <person name="Kwon S.Y."/>
            <person name="Kim H.A."/>
            <person name="Park J.M."/>
            <person name="Kim H.J."/>
            <person name="Choi S.B."/>
            <person name="Bosland P.W."/>
            <person name="Reeves G."/>
            <person name="Jo S.H."/>
            <person name="Lee B.W."/>
            <person name="Cho H.T."/>
            <person name="Choi H.S."/>
            <person name="Lee M.S."/>
            <person name="Yu Y."/>
            <person name="Do Choi Y."/>
            <person name="Park B.S."/>
            <person name="van Deynze A."/>
            <person name="Ashrafi H."/>
            <person name="Hill T."/>
            <person name="Kim W.T."/>
            <person name="Pai H.S."/>
            <person name="Ahn H.K."/>
            <person name="Yeam I."/>
            <person name="Giovannoni J.J."/>
            <person name="Rose J.K."/>
            <person name="Sorensen I."/>
            <person name="Lee S.J."/>
            <person name="Kim R.W."/>
            <person name="Choi I.Y."/>
            <person name="Choi B.S."/>
            <person name="Lim J.S."/>
            <person name="Lee Y.H."/>
            <person name="Choi D."/>
        </authorList>
    </citation>
    <scope>NUCLEOTIDE SEQUENCE [LARGE SCALE GENOMIC DNA]</scope>
    <source>
        <strain evidence="5">cv. CM334</strain>
    </source>
</reference>
<name>A0A2G3AAE2_CAPAN</name>
<dbReference type="PANTHER" id="PTHR31189">
    <property type="entry name" value="OS03G0336100 PROTEIN-RELATED"/>
    <property type="match status" value="1"/>
</dbReference>
<feature type="region of interest" description="Disordered" evidence="1">
    <location>
        <begin position="444"/>
        <end position="742"/>
    </location>
</feature>
<dbReference type="CDD" id="cd02244">
    <property type="entry name" value="cupin_7S_vicilin-like_N"/>
    <property type="match status" value="1"/>
</dbReference>
<protein>
    <recommendedName>
        <fullName evidence="3">Cupin type-1 domain-containing protein</fullName>
    </recommendedName>
</protein>
<evidence type="ECO:0000313" key="4">
    <source>
        <dbReference type="EMBL" id="PHT91184.1"/>
    </source>
</evidence>
<dbReference type="SUPFAM" id="SSF51182">
    <property type="entry name" value="RmlC-like cupins"/>
    <property type="match status" value="1"/>
</dbReference>
<dbReference type="InterPro" id="IPR050253">
    <property type="entry name" value="Seed_Storage-Functional"/>
</dbReference>
<gene>
    <name evidence="4" type="ORF">T459_06297</name>
</gene>
<dbReference type="CDD" id="cd02245">
    <property type="entry name" value="cupin_7S_vicilin-like_C"/>
    <property type="match status" value="1"/>
</dbReference>
<feature type="domain" description="Cupin type-1" evidence="3">
    <location>
        <begin position="55"/>
        <end position="207"/>
    </location>
</feature>
<dbReference type="AlphaFoldDB" id="A0A2G3AAE2"/>
<organism evidence="4 5">
    <name type="scientific">Capsicum annuum</name>
    <name type="common">Capsicum pepper</name>
    <dbReference type="NCBI Taxonomy" id="4072"/>
    <lineage>
        <taxon>Eukaryota</taxon>
        <taxon>Viridiplantae</taxon>
        <taxon>Streptophyta</taxon>
        <taxon>Embryophyta</taxon>
        <taxon>Tracheophyta</taxon>
        <taxon>Spermatophyta</taxon>
        <taxon>Magnoliopsida</taxon>
        <taxon>eudicotyledons</taxon>
        <taxon>Gunneridae</taxon>
        <taxon>Pentapetalae</taxon>
        <taxon>asterids</taxon>
        <taxon>lamiids</taxon>
        <taxon>Solanales</taxon>
        <taxon>Solanaceae</taxon>
        <taxon>Solanoideae</taxon>
        <taxon>Capsiceae</taxon>
        <taxon>Capsicum</taxon>
    </lineage>
</organism>
<evidence type="ECO:0000256" key="1">
    <source>
        <dbReference type="SAM" id="MobiDB-lite"/>
    </source>
</evidence>
<dbReference type="InterPro" id="IPR014710">
    <property type="entry name" value="RmlC-like_jellyroll"/>
</dbReference>
<keyword evidence="2" id="KW-0472">Membrane</keyword>
<feature type="compositionally biased region" description="Basic and acidic residues" evidence="1">
    <location>
        <begin position="444"/>
        <end position="643"/>
    </location>
</feature>
<proteinExistence type="predicted"/>
<dbReference type="EMBL" id="AYRZ02000002">
    <property type="protein sequence ID" value="PHT91184.1"/>
    <property type="molecule type" value="Genomic_DNA"/>
</dbReference>
<evidence type="ECO:0000313" key="5">
    <source>
        <dbReference type="Proteomes" id="UP000222542"/>
    </source>
</evidence>
<evidence type="ECO:0000256" key="2">
    <source>
        <dbReference type="SAM" id="Phobius"/>
    </source>
</evidence>